<reference evidence="2 3" key="1">
    <citation type="submission" date="2015-04" db="EMBL/GenBank/DDBJ databases">
        <title>Lasius niger genome sequencing.</title>
        <authorList>
            <person name="Konorov E.A."/>
            <person name="Nikitin M.A."/>
            <person name="Kirill M.V."/>
            <person name="Chang P."/>
        </authorList>
    </citation>
    <scope>NUCLEOTIDE SEQUENCE [LARGE SCALE GENOMIC DNA]</scope>
    <source>
        <tissue evidence="2">Whole</tissue>
    </source>
</reference>
<dbReference type="PaxDb" id="67767-A0A0J7KS29"/>
<feature type="compositionally biased region" description="Basic and acidic residues" evidence="1">
    <location>
        <begin position="116"/>
        <end position="141"/>
    </location>
</feature>
<proteinExistence type="predicted"/>
<keyword evidence="2" id="KW-0808">Transferase</keyword>
<dbReference type="GO" id="GO:0016757">
    <property type="term" value="F:glycosyltransferase activity"/>
    <property type="evidence" value="ECO:0007669"/>
    <property type="project" value="UniProtKB-KW"/>
</dbReference>
<keyword evidence="2" id="KW-0328">Glycosyltransferase</keyword>
<organism evidence="2 3">
    <name type="scientific">Lasius niger</name>
    <name type="common">Black garden ant</name>
    <dbReference type="NCBI Taxonomy" id="67767"/>
    <lineage>
        <taxon>Eukaryota</taxon>
        <taxon>Metazoa</taxon>
        <taxon>Ecdysozoa</taxon>
        <taxon>Arthropoda</taxon>
        <taxon>Hexapoda</taxon>
        <taxon>Insecta</taxon>
        <taxon>Pterygota</taxon>
        <taxon>Neoptera</taxon>
        <taxon>Endopterygota</taxon>
        <taxon>Hymenoptera</taxon>
        <taxon>Apocrita</taxon>
        <taxon>Aculeata</taxon>
        <taxon>Formicoidea</taxon>
        <taxon>Formicidae</taxon>
        <taxon>Formicinae</taxon>
        <taxon>Lasius</taxon>
        <taxon>Lasius</taxon>
    </lineage>
</organism>
<sequence>MNFVSESVVRAQLCDTSQRGAKRLTTSLPRDAANVELDPPPLSDADLQSIKYILAGHNYTFASINAISKESAIKKKELEKVIVAYRKAVDKLMMAYIQVKAVQDTTSKIWRLMKSTSRDDPGSDFKPRDCGSSTRVDERIN</sequence>
<comment type="caution">
    <text evidence="2">The sequence shown here is derived from an EMBL/GenBank/DDBJ whole genome shotgun (WGS) entry which is preliminary data.</text>
</comment>
<name>A0A0J7KS29_LASNI</name>
<gene>
    <name evidence="2" type="ORF">RF55_6728</name>
</gene>
<dbReference type="Proteomes" id="UP000036403">
    <property type="component" value="Unassembled WGS sequence"/>
</dbReference>
<accession>A0A0J7KS29</accession>
<protein>
    <submittedName>
        <fullName evidence="2">Chitobiosyldiphosphodolichol beta-mannosyltransferase</fullName>
    </submittedName>
</protein>
<evidence type="ECO:0000313" key="3">
    <source>
        <dbReference type="Proteomes" id="UP000036403"/>
    </source>
</evidence>
<evidence type="ECO:0000313" key="2">
    <source>
        <dbReference type="EMBL" id="KMQ93192.1"/>
    </source>
</evidence>
<dbReference type="AlphaFoldDB" id="A0A0J7KS29"/>
<keyword evidence="3" id="KW-1185">Reference proteome</keyword>
<feature type="region of interest" description="Disordered" evidence="1">
    <location>
        <begin position="115"/>
        <end position="141"/>
    </location>
</feature>
<evidence type="ECO:0000256" key="1">
    <source>
        <dbReference type="SAM" id="MobiDB-lite"/>
    </source>
</evidence>
<dbReference type="EMBL" id="LBMM01003740">
    <property type="protein sequence ID" value="KMQ93192.1"/>
    <property type="molecule type" value="Genomic_DNA"/>
</dbReference>